<accession>A0A6G1LI39</accession>
<reference evidence="1" key="1">
    <citation type="journal article" date="2020" name="Stud. Mycol.">
        <title>101 Dothideomycetes genomes: a test case for predicting lifestyles and emergence of pathogens.</title>
        <authorList>
            <person name="Haridas S."/>
            <person name="Albert R."/>
            <person name="Binder M."/>
            <person name="Bloem J."/>
            <person name="Labutti K."/>
            <person name="Salamov A."/>
            <person name="Andreopoulos B."/>
            <person name="Baker S."/>
            <person name="Barry K."/>
            <person name="Bills G."/>
            <person name="Bluhm B."/>
            <person name="Cannon C."/>
            <person name="Castanera R."/>
            <person name="Culley D."/>
            <person name="Daum C."/>
            <person name="Ezra D."/>
            <person name="Gonzalez J."/>
            <person name="Henrissat B."/>
            <person name="Kuo A."/>
            <person name="Liang C."/>
            <person name="Lipzen A."/>
            <person name="Lutzoni F."/>
            <person name="Magnuson J."/>
            <person name="Mondo S."/>
            <person name="Nolan M."/>
            <person name="Ohm R."/>
            <person name="Pangilinan J."/>
            <person name="Park H.-J."/>
            <person name="Ramirez L."/>
            <person name="Alfaro M."/>
            <person name="Sun H."/>
            <person name="Tritt A."/>
            <person name="Yoshinaga Y."/>
            <person name="Zwiers L.-H."/>
            <person name="Turgeon B."/>
            <person name="Goodwin S."/>
            <person name="Spatafora J."/>
            <person name="Crous P."/>
            <person name="Grigoriev I."/>
        </authorList>
    </citation>
    <scope>NUCLEOTIDE SEQUENCE</scope>
    <source>
        <strain evidence="1">CBS 116005</strain>
    </source>
</reference>
<dbReference type="AlphaFoldDB" id="A0A6G1LI39"/>
<dbReference type="Proteomes" id="UP000799436">
    <property type="component" value="Unassembled WGS sequence"/>
</dbReference>
<sequence length="76" mass="8486">MRRRSLYQGHYLHLAVVSLIATSLTQRNSRVQSDFFVPIGQPRTCLKNCRPGGFIMHGNLAYGIPEGINQSCPGRV</sequence>
<dbReference type="EMBL" id="ML995816">
    <property type="protein sequence ID" value="KAF2772242.1"/>
    <property type="molecule type" value="Genomic_DNA"/>
</dbReference>
<gene>
    <name evidence="1" type="ORF">EJ03DRAFT_217170</name>
</gene>
<evidence type="ECO:0000313" key="1">
    <source>
        <dbReference type="EMBL" id="KAF2772242.1"/>
    </source>
</evidence>
<evidence type="ECO:0000313" key="2">
    <source>
        <dbReference type="Proteomes" id="UP000799436"/>
    </source>
</evidence>
<proteinExistence type="predicted"/>
<organism evidence="1 2">
    <name type="scientific">Teratosphaeria nubilosa</name>
    <dbReference type="NCBI Taxonomy" id="161662"/>
    <lineage>
        <taxon>Eukaryota</taxon>
        <taxon>Fungi</taxon>
        <taxon>Dikarya</taxon>
        <taxon>Ascomycota</taxon>
        <taxon>Pezizomycotina</taxon>
        <taxon>Dothideomycetes</taxon>
        <taxon>Dothideomycetidae</taxon>
        <taxon>Mycosphaerellales</taxon>
        <taxon>Teratosphaeriaceae</taxon>
        <taxon>Teratosphaeria</taxon>
    </lineage>
</organism>
<protein>
    <submittedName>
        <fullName evidence="1">Uncharacterized protein</fullName>
    </submittedName>
</protein>
<keyword evidence="2" id="KW-1185">Reference proteome</keyword>
<name>A0A6G1LI39_9PEZI</name>